<sequence length="431" mass="46418">MNAFDSAAAEARSFDPLCKLVHTQPLLLCLRWKGGVSMDFVRFGLKLLIVALGGSLFALGGILLSVLSALHNVRAHAAPPPAFDYALCEELMQRRNLREFNASTVSLYSEPMSEDGEPRPTTPSSSDATLVHNAPDAAREPVDSAKPQKDEGAPDTQQSSPSSKRRLSLSKRVVVVIEDCKKHRTHNPSPVSSSSSSPTLSNTEAGPSRLPELSEEHPAPANTNRPFIVRTVTAPPSDTAPPALQSKTRKSWLPRKQRSLPLQRRPAPIPAARTDPYQAPYFFPTPGSPHAVDYVRQVRLSRAAVPPSTGIEQHCQRAGVEGPGVARATSLVASHTPSLLARQQDDTAASGPQPPTSPSPSVSAQKPGRRLSWHLYAAARSPRPSSVGPAPERPLPEGDHPHAAKSLLRNSRRWVMRALVPLAIRMADGCS</sequence>
<feature type="region of interest" description="Disordered" evidence="1">
    <location>
        <begin position="109"/>
        <end position="271"/>
    </location>
</feature>
<keyword evidence="2" id="KW-0812">Transmembrane</keyword>
<feature type="compositionally biased region" description="Low complexity" evidence="1">
    <location>
        <begin position="188"/>
        <end position="198"/>
    </location>
</feature>
<reference evidence="3 4" key="1">
    <citation type="journal article" date="2012" name="Science">
        <title>The Paleozoic origin of enzymatic lignin decomposition reconstructed from 31 fungal genomes.</title>
        <authorList>
            <person name="Floudas D."/>
            <person name="Binder M."/>
            <person name="Riley R."/>
            <person name="Barry K."/>
            <person name="Blanchette R.A."/>
            <person name="Henrissat B."/>
            <person name="Martinez A.T."/>
            <person name="Otillar R."/>
            <person name="Spatafora J.W."/>
            <person name="Yadav J.S."/>
            <person name="Aerts A."/>
            <person name="Benoit I."/>
            <person name="Boyd A."/>
            <person name="Carlson A."/>
            <person name="Copeland A."/>
            <person name="Coutinho P.M."/>
            <person name="de Vries R.P."/>
            <person name="Ferreira P."/>
            <person name="Findley K."/>
            <person name="Foster B."/>
            <person name="Gaskell J."/>
            <person name="Glotzer D."/>
            <person name="Gorecki P."/>
            <person name="Heitman J."/>
            <person name="Hesse C."/>
            <person name="Hori C."/>
            <person name="Igarashi K."/>
            <person name="Jurgens J.A."/>
            <person name="Kallen N."/>
            <person name="Kersten P."/>
            <person name="Kohler A."/>
            <person name="Kuees U."/>
            <person name="Kumar T.K.A."/>
            <person name="Kuo A."/>
            <person name="LaButti K."/>
            <person name="Larrondo L.F."/>
            <person name="Lindquist E."/>
            <person name="Ling A."/>
            <person name="Lombard V."/>
            <person name="Lucas S."/>
            <person name="Lundell T."/>
            <person name="Martin R."/>
            <person name="McLaughlin D.J."/>
            <person name="Morgenstern I."/>
            <person name="Morin E."/>
            <person name="Murat C."/>
            <person name="Nagy L.G."/>
            <person name="Nolan M."/>
            <person name="Ohm R.A."/>
            <person name="Patyshakuliyeva A."/>
            <person name="Rokas A."/>
            <person name="Ruiz-Duenas F.J."/>
            <person name="Sabat G."/>
            <person name="Salamov A."/>
            <person name="Samejima M."/>
            <person name="Schmutz J."/>
            <person name="Slot J.C."/>
            <person name="St John F."/>
            <person name="Stenlid J."/>
            <person name="Sun H."/>
            <person name="Sun S."/>
            <person name="Syed K."/>
            <person name="Tsang A."/>
            <person name="Wiebenga A."/>
            <person name="Young D."/>
            <person name="Pisabarro A."/>
            <person name="Eastwood D.C."/>
            <person name="Martin F."/>
            <person name="Cullen D."/>
            <person name="Grigoriev I.V."/>
            <person name="Hibbett D.S."/>
        </authorList>
    </citation>
    <scope>NUCLEOTIDE SEQUENCE [LARGE SCALE GENOMIC DNA]</scope>
    <source>
        <strain evidence="3 4">MD-104</strain>
    </source>
</reference>
<feature type="transmembrane region" description="Helical" evidence="2">
    <location>
        <begin position="47"/>
        <end position="70"/>
    </location>
</feature>
<dbReference type="OMA" id="HYPRVEP"/>
<keyword evidence="4" id="KW-1185">Reference proteome</keyword>
<feature type="region of interest" description="Disordered" evidence="1">
    <location>
        <begin position="343"/>
        <end position="403"/>
    </location>
</feature>
<feature type="compositionally biased region" description="Basic and acidic residues" evidence="1">
    <location>
        <begin position="137"/>
        <end position="152"/>
    </location>
</feature>
<keyword evidence="2" id="KW-0472">Membrane</keyword>
<accession>A0A2H3J6Y8</accession>
<dbReference type="EMBL" id="KB467942">
    <property type="protein sequence ID" value="PCH37691.1"/>
    <property type="molecule type" value="Genomic_DNA"/>
</dbReference>
<dbReference type="AlphaFoldDB" id="A0A2H3J6Y8"/>
<evidence type="ECO:0000256" key="1">
    <source>
        <dbReference type="SAM" id="MobiDB-lite"/>
    </source>
</evidence>
<evidence type="ECO:0000256" key="2">
    <source>
        <dbReference type="SAM" id="Phobius"/>
    </source>
</evidence>
<dbReference type="OrthoDB" id="2804517at2759"/>
<gene>
    <name evidence="3" type="ORF">WOLCODRAFT_22769</name>
</gene>
<name>A0A2H3J6Y8_WOLCO</name>
<proteinExistence type="predicted"/>
<dbReference type="Proteomes" id="UP000218811">
    <property type="component" value="Unassembled WGS sequence"/>
</dbReference>
<keyword evidence="2" id="KW-1133">Transmembrane helix</keyword>
<evidence type="ECO:0000313" key="4">
    <source>
        <dbReference type="Proteomes" id="UP000218811"/>
    </source>
</evidence>
<protein>
    <submittedName>
        <fullName evidence="3">Uncharacterized protein</fullName>
    </submittedName>
</protein>
<evidence type="ECO:0000313" key="3">
    <source>
        <dbReference type="EMBL" id="PCH37691.1"/>
    </source>
</evidence>
<feature type="compositionally biased region" description="Basic residues" evidence="1">
    <location>
        <begin position="247"/>
        <end position="258"/>
    </location>
</feature>
<organism evidence="3 4">
    <name type="scientific">Wolfiporia cocos (strain MD-104)</name>
    <name type="common">Brown rot fungus</name>
    <dbReference type="NCBI Taxonomy" id="742152"/>
    <lineage>
        <taxon>Eukaryota</taxon>
        <taxon>Fungi</taxon>
        <taxon>Dikarya</taxon>
        <taxon>Basidiomycota</taxon>
        <taxon>Agaricomycotina</taxon>
        <taxon>Agaricomycetes</taxon>
        <taxon>Polyporales</taxon>
        <taxon>Phaeolaceae</taxon>
        <taxon>Wolfiporia</taxon>
    </lineage>
</organism>